<evidence type="ECO:0000313" key="1">
    <source>
        <dbReference type="EMBL" id="RMZ99404.1"/>
    </source>
</evidence>
<proteinExistence type="predicted"/>
<reference evidence="1 2" key="1">
    <citation type="journal article" date="2018" name="Sci. Rep.">
        <title>Genomic signatures of local adaptation to the degree of environmental predictability in rotifers.</title>
        <authorList>
            <person name="Franch-Gras L."/>
            <person name="Hahn C."/>
            <person name="Garcia-Roger E.M."/>
            <person name="Carmona M.J."/>
            <person name="Serra M."/>
            <person name="Gomez A."/>
        </authorList>
    </citation>
    <scope>NUCLEOTIDE SEQUENCE [LARGE SCALE GENOMIC DNA]</scope>
    <source>
        <strain evidence="1">HYR1</strain>
    </source>
</reference>
<feature type="non-terminal residue" evidence="1">
    <location>
        <position position="195"/>
    </location>
</feature>
<protein>
    <submittedName>
        <fullName evidence="1">Uncharacterized protein</fullName>
    </submittedName>
</protein>
<organism evidence="1 2">
    <name type="scientific">Brachionus plicatilis</name>
    <name type="common">Marine rotifer</name>
    <name type="synonym">Brachionus muelleri</name>
    <dbReference type="NCBI Taxonomy" id="10195"/>
    <lineage>
        <taxon>Eukaryota</taxon>
        <taxon>Metazoa</taxon>
        <taxon>Spiralia</taxon>
        <taxon>Gnathifera</taxon>
        <taxon>Rotifera</taxon>
        <taxon>Eurotatoria</taxon>
        <taxon>Monogononta</taxon>
        <taxon>Pseudotrocha</taxon>
        <taxon>Ploima</taxon>
        <taxon>Brachionidae</taxon>
        <taxon>Brachionus</taxon>
    </lineage>
</organism>
<accession>A0A3M7PKY0</accession>
<dbReference type="AlphaFoldDB" id="A0A3M7PKY0"/>
<evidence type="ECO:0000313" key="2">
    <source>
        <dbReference type="Proteomes" id="UP000276133"/>
    </source>
</evidence>
<keyword evidence="2" id="KW-1185">Reference proteome</keyword>
<sequence>MINSKKSEYSYTISAGGTANDNFSSDSGSDENILHVVTNVYTIPLQKECTDQSGIDQLDSDISKKMNEIKINLSKPDREAQDARHKSIDTNSYSILAEKATSESFLTKSKFQIKSIVEIYESQDESESHQGSSGMFKSSSKVNQIRTENQIPISSHKGKAHRFILPITLLPMHHTHFNLLDTKPTKFSPAFCSVF</sequence>
<name>A0A3M7PKY0_BRAPC</name>
<gene>
    <name evidence="1" type="ORF">BpHYR1_011617</name>
</gene>
<comment type="caution">
    <text evidence="1">The sequence shown here is derived from an EMBL/GenBank/DDBJ whole genome shotgun (WGS) entry which is preliminary data.</text>
</comment>
<dbReference type="EMBL" id="REGN01010238">
    <property type="protein sequence ID" value="RMZ99404.1"/>
    <property type="molecule type" value="Genomic_DNA"/>
</dbReference>
<dbReference type="Proteomes" id="UP000276133">
    <property type="component" value="Unassembled WGS sequence"/>
</dbReference>